<organism evidence="3 4">
    <name type="scientific">Legionella lytica</name>
    <dbReference type="NCBI Taxonomy" id="96232"/>
    <lineage>
        <taxon>Bacteria</taxon>
        <taxon>Pseudomonadati</taxon>
        <taxon>Pseudomonadota</taxon>
        <taxon>Gammaproteobacteria</taxon>
        <taxon>Legionellales</taxon>
        <taxon>Legionellaceae</taxon>
        <taxon>Legionella</taxon>
    </lineage>
</organism>
<feature type="transmembrane region" description="Helical" evidence="2">
    <location>
        <begin position="173"/>
        <end position="193"/>
    </location>
</feature>
<feature type="compositionally biased region" description="Polar residues" evidence="1">
    <location>
        <begin position="459"/>
        <end position="470"/>
    </location>
</feature>
<keyword evidence="2" id="KW-0812">Transmembrane</keyword>
<feature type="transmembrane region" description="Helical" evidence="2">
    <location>
        <begin position="355"/>
        <end position="379"/>
    </location>
</feature>
<reference evidence="3" key="1">
    <citation type="submission" date="2021-03" db="EMBL/GenBank/DDBJ databases">
        <title>Legionella lytica PCM 2298.</title>
        <authorList>
            <person name="Koper P."/>
        </authorList>
    </citation>
    <scope>NUCLEOTIDE SEQUENCE</scope>
    <source>
        <strain evidence="3">PCM 2298</strain>
    </source>
</reference>
<sequence>MNKSPDLLAVHTIESIGNDLSIMQEEGIALNPKRVWALISRHISKSYAEVGKEDKNTFYHELSFRLQSDKFKAFYPELYNTLNFLKLVDKPREILNSLHQKYHDRKQLFNNLVKSKALRTLLEYTLDNPLTAQLARYTQPFNFLSKAIYLTILIPLIISIFLGFVAIRTVDLALSVIDFFANVLTPLFVGHYYSQELNNYRLSQFAHYKKEYLVTLRDDYIAKTIWNELDHQGLQSLNDEQLFELILNNELDDNGLYKNAPTQKENETASHYQELLNDWGQAKERHVEEILTRHNKKINDSIYINGVGRIKRLFMAFYMAMSEPVNVVSLFFRPLQLIAAAFILAMVALTELVRYAAFTAALVGMTATVSVCFLTLSLLSSPLYSYDFSRNVMNKLQRSSDNAEKAEAGSELEFTSNPWQELLKNKSVTQNKAKGRTEPPFHHHSPIDEVSKGPEDGPQNEQGLSTTLVQ</sequence>
<feature type="compositionally biased region" description="Basic and acidic residues" evidence="1">
    <location>
        <begin position="435"/>
        <end position="455"/>
    </location>
</feature>
<evidence type="ECO:0000313" key="3">
    <source>
        <dbReference type="EMBL" id="USQ12626.1"/>
    </source>
</evidence>
<dbReference type="RefSeq" id="WP_252578797.1">
    <property type="nucleotide sequence ID" value="NZ_CP071527.1"/>
</dbReference>
<protein>
    <submittedName>
        <fullName evidence="3">Uncharacterized protein</fullName>
    </submittedName>
</protein>
<evidence type="ECO:0000256" key="1">
    <source>
        <dbReference type="SAM" id="MobiDB-lite"/>
    </source>
</evidence>
<keyword evidence="2" id="KW-1133">Transmembrane helix</keyword>
<dbReference type="Proteomes" id="UP001057474">
    <property type="component" value="Chromosome"/>
</dbReference>
<name>A0ABY4Y4U2_9GAMM</name>
<feature type="transmembrane region" description="Helical" evidence="2">
    <location>
        <begin position="147"/>
        <end position="167"/>
    </location>
</feature>
<gene>
    <name evidence="3" type="ORF">J2N86_07825</name>
</gene>
<accession>A0ABY4Y4U2</accession>
<evidence type="ECO:0000313" key="4">
    <source>
        <dbReference type="Proteomes" id="UP001057474"/>
    </source>
</evidence>
<feature type="transmembrane region" description="Helical" evidence="2">
    <location>
        <begin position="325"/>
        <end position="349"/>
    </location>
</feature>
<evidence type="ECO:0000256" key="2">
    <source>
        <dbReference type="SAM" id="Phobius"/>
    </source>
</evidence>
<dbReference type="EMBL" id="CP071527">
    <property type="protein sequence ID" value="USQ12626.1"/>
    <property type="molecule type" value="Genomic_DNA"/>
</dbReference>
<keyword evidence="2" id="KW-0472">Membrane</keyword>
<keyword evidence="4" id="KW-1185">Reference proteome</keyword>
<feature type="region of interest" description="Disordered" evidence="1">
    <location>
        <begin position="425"/>
        <end position="470"/>
    </location>
</feature>
<proteinExistence type="predicted"/>